<keyword evidence="3" id="KW-0328">Glycosyltransferase</keyword>
<dbReference type="PANTHER" id="PTHR43646:SF2">
    <property type="entry name" value="GLYCOSYLTRANSFERASE 2-LIKE DOMAIN-CONTAINING PROTEIN"/>
    <property type="match status" value="1"/>
</dbReference>
<proteinExistence type="predicted"/>
<keyword evidence="2" id="KW-1003">Cell membrane</keyword>
<gene>
    <name evidence="7" type="ORF">RT717_27680</name>
</gene>
<reference evidence="7 8" key="1">
    <citation type="journal article" date="2023" name="Microbiol. Resour. Announc.">
        <title>Complete Genome Sequence of Imperialibacter roseus strain P4T.</title>
        <authorList>
            <person name="Tizabi D.R."/>
            <person name="Bachvaroff T."/>
            <person name="Hill R.T."/>
        </authorList>
    </citation>
    <scope>NUCLEOTIDE SEQUENCE [LARGE SCALE GENOMIC DNA]</scope>
    <source>
        <strain evidence="7 8">P4T</strain>
    </source>
</reference>
<dbReference type="InterPro" id="IPR029044">
    <property type="entry name" value="Nucleotide-diphossugar_trans"/>
</dbReference>
<dbReference type="RefSeq" id="WP_317489550.1">
    <property type="nucleotide sequence ID" value="NZ_CP136051.1"/>
</dbReference>
<dbReference type="CDD" id="cd02522">
    <property type="entry name" value="GT_2_like_a"/>
    <property type="match status" value="1"/>
</dbReference>
<evidence type="ECO:0000256" key="1">
    <source>
        <dbReference type="ARBA" id="ARBA00004236"/>
    </source>
</evidence>
<dbReference type="SUPFAM" id="SSF53448">
    <property type="entry name" value="Nucleotide-diphospho-sugar transferases"/>
    <property type="match status" value="1"/>
</dbReference>
<dbReference type="InterPro" id="IPR001173">
    <property type="entry name" value="Glyco_trans_2-like"/>
</dbReference>
<evidence type="ECO:0000256" key="5">
    <source>
        <dbReference type="ARBA" id="ARBA00023136"/>
    </source>
</evidence>
<dbReference type="InterPro" id="IPR026461">
    <property type="entry name" value="Trfase_2_rSAM/seldom_assoc"/>
</dbReference>
<dbReference type="EMBL" id="CP136051">
    <property type="protein sequence ID" value="WOK06853.1"/>
    <property type="molecule type" value="Genomic_DNA"/>
</dbReference>
<dbReference type="Pfam" id="PF00535">
    <property type="entry name" value="Glycos_transf_2"/>
    <property type="match status" value="1"/>
</dbReference>
<dbReference type="PANTHER" id="PTHR43646">
    <property type="entry name" value="GLYCOSYLTRANSFERASE"/>
    <property type="match status" value="1"/>
</dbReference>
<sequence>MTISVIIPTYNEEQNIVRLIESLKRHGDDESREIIVVDGGSSDDTARLAAAAGAVVVKAAVRQRSVQMNLGAEKAGGDVFYFVHADVVVEPDYMTDIFQSLSLGYESGCYRYRFNSNNLSLRINAFFTRFPFLWCRGGDQTLFVTKELFRNLGGFQEHYLIMEDYDIIERIKKKSSFRIMPREIVVSARKYDTNSYLRVQFANFLVFSLYFWGASQHRLTSLYKKLLKTDQ</sequence>
<protein>
    <submittedName>
        <fullName evidence="7">TIGR04283 family arsenosugar biosynthesis glycosyltransferase</fullName>
    </submittedName>
</protein>
<comment type="subcellular location">
    <subcellularLocation>
        <location evidence="1">Cell membrane</location>
    </subcellularLocation>
</comment>
<evidence type="ECO:0000256" key="4">
    <source>
        <dbReference type="ARBA" id="ARBA00022679"/>
    </source>
</evidence>
<evidence type="ECO:0000313" key="8">
    <source>
        <dbReference type="Proteomes" id="UP001302349"/>
    </source>
</evidence>
<keyword evidence="5" id="KW-0472">Membrane</keyword>
<accession>A0ABZ0IPA2</accession>
<dbReference type="Proteomes" id="UP001302349">
    <property type="component" value="Chromosome"/>
</dbReference>
<evidence type="ECO:0000256" key="2">
    <source>
        <dbReference type="ARBA" id="ARBA00022475"/>
    </source>
</evidence>
<organism evidence="7 8">
    <name type="scientific">Imperialibacter roseus</name>
    <dbReference type="NCBI Taxonomy" id="1324217"/>
    <lineage>
        <taxon>Bacteria</taxon>
        <taxon>Pseudomonadati</taxon>
        <taxon>Bacteroidota</taxon>
        <taxon>Cytophagia</taxon>
        <taxon>Cytophagales</taxon>
        <taxon>Flammeovirgaceae</taxon>
        <taxon>Imperialibacter</taxon>
    </lineage>
</organism>
<evidence type="ECO:0000259" key="6">
    <source>
        <dbReference type="Pfam" id="PF00535"/>
    </source>
</evidence>
<dbReference type="NCBIfam" id="TIGR04283">
    <property type="entry name" value="glyco_like_mftF"/>
    <property type="match status" value="1"/>
</dbReference>
<evidence type="ECO:0000313" key="7">
    <source>
        <dbReference type="EMBL" id="WOK06853.1"/>
    </source>
</evidence>
<name>A0ABZ0IPA2_9BACT</name>
<keyword evidence="8" id="KW-1185">Reference proteome</keyword>
<evidence type="ECO:0000256" key="3">
    <source>
        <dbReference type="ARBA" id="ARBA00022676"/>
    </source>
</evidence>
<dbReference type="Gene3D" id="3.90.550.10">
    <property type="entry name" value="Spore Coat Polysaccharide Biosynthesis Protein SpsA, Chain A"/>
    <property type="match status" value="1"/>
</dbReference>
<feature type="domain" description="Glycosyltransferase 2-like" evidence="6">
    <location>
        <begin position="4"/>
        <end position="116"/>
    </location>
</feature>
<keyword evidence="4" id="KW-0808">Transferase</keyword>